<dbReference type="SMART" id="SM00462">
    <property type="entry name" value="PTB"/>
    <property type="match status" value="2"/>
</dbReference>
<feature type="compositionally biased region" description="Low complexity" evidence="3">
    <location>
        <begin position="969"/>
        <end position="999"/>
    </location>
</feature>
<dbReference type="EMBL" id="CADEAL010004055">
    <property type="protein sequence ID" value="CAB1450464.1"/>
    <property type="molecule type" value="Genomic_DNA"/>
</dbReference>
<dbReference type="SUPFAM" id="SSF51045">
    <property type="entry name" value="WW domain"/>
    <property type="match status" value="1"/>
</dbReference>
<dbReference type="GO" id="GO:0006355">
    <property type="term" value="P:regulation of DNA-templated transcription"/>
    <property type="evidence" value="ECO:0007669"/>
    <property type="project" value="TreeGrafter"/>
</dbReference>
<dbReference type="InterPro" id="IPR011990">
    <property type="entry name" value="TPR-like_helical_dom_sf"/>
</dbReference>
<evidence type="ECO:0000256" key="1">
    <source>
        <dbReference type="ARBA" id="ARBA00022553"/>
    </source>
</evidence>
<evidence type="ECO:0000259" key="5">
    <source>
        <dbReference type="PROSITE" id="PS50020"/>
    </source>
</evidence>
<feature type="compositionally biased region" description="Polar residues" evidence="3">
    <location>
        <begin position="41"/>
        <end position="54"/>
    </location>
</feature>
<dbReference type="FunFam" id="2.30.29.30:FF:000019">
    <property type="entry name" value="Amyloid beta (A4) precursor protein-binding, family B, member 1 (Fe65)"/>
    <property type="match status" value="1"/>
</dbReference>
<dbReference type="Pfam" id="PF00640">
    <property type="entry name" value="PID"/>
    <property type="match status" value="2"/>
</dbReference>
<evidence type="ECO:0000256" key="2">
    <source>
        <dbReference type="ARBA" id="ARBA00022737"/>
    </source>
</evidence>
<gene>
    <name evidence="6" type="ORF">PLEPLA_LOCUS38153</name>
</gene>
<feature type="compositionally biased region" description="Acidic residues" evidence="3">
    <location>
        <begin position="713"/>
        <end position="730"/>
    </location>
</feature>
<dbReference type="InterPro" id="IPR036020">
    <property type="entry name" value="WW_dom_sf"/>
</dbReference>
<evidence type="ECO:0000313" key="6">
    <source>
        <dbReference type="EMBL" id="CAB1450464.1"/>
    </source>
</evidence>
<keyword evidence="1" id="KW-0597">Phosphoprotein</keyword>
<feature type="region of interest" description="Disordered" evidence="3">
    <location>
        <begin position="489"/>
        <end position="517"/>
    </location>
</feature>
<dbReference type="Gene3D" id="2.20.70.10">
    <property type="match status" value="1"/>
</dbReference>
<dbReference type="InterPro" id="IPR011993">
    <property type="entry name" value="PH-like_dom_sf"/>
</dbReference>
<dbReference type="CDD" id="cd01271">
    <property type="entry name" value="PTB2_Fe65"/>
    <property type="match status" value="1"/>
</dbReference>
<dbReference type="SUPFAM" id="SSF81901">
    <property type="entry name" value="HCP-like"/>
    <property type="match status" value="1"/>
</dbReference>
<evidence type="ECO:0000259" key="4">
    <source>
        <dbReference type="PROSITE" id="PS01179"/>
    </source>
</evidence>
<protein>
    <submittedName>
        <fullName evidence="6">Uncharacterized protein</fullName>
    </submittedName>
</protein>
<feature type="compositionally biased region" description="Basic and acidic residues" evidence="3">
    <location>
        <begin position="671"/>
        <end position="705"/>
    </location>
</feature>
<feature type="region of interest" description="Disordered" evidence="3">
    <location>
        <begin position="618"/>
        <end position="647"/>
    </location>
</feature>
<feature type="compositionally biased region" description="Basic and acidic residues" evidence="3">
    <location>
        <begin position="205"/>
        <end position="216"/>
    </location>
</feature>
<feature type="compositionally biased region" description="Polar residues" evidence="3">
    <location>
        <begin position="811"/>
        <end position="821"/>
    </location>
</feature>
<feature type="compositionally biased region" description="Polar residues" evidence="3">
    <location>
        <begin position="923"/>
        <end position="940"/>
    </location>
</feature>
<dbReference type="InterPro" id="IPR006020">
    <property type="entry name" value="PTB/PI_dom"/>
</dbReference>
<dbReference type="SUPFAM" id="SSF50729">
    <property type="entry name" value="PH domain-like"/>
    <property type="match status" value="2"/>
</dbReference>
<dbReference type="Gene3D" id="1.25.40.10">
    <property type="entry name" value="Tetratricopeptide repeat domain"/>
    <property type="match status" value="1"/>
</dbReference>
<dbReference type="FunFam" id="2.20.70.10:FF:000003">
    <property type="entry name" value="amyloid beta A4 precursor protein-binding family B member 2"/>
    <property type="match status" value="1"/>
</dbReference>
<feature type="compositionally biased region" description="Polar residues" evidence="3">
    <location>
        <begin position="875"/>
        <end position="890"/>
    </location>
</feature>
<dbReference type="PANTHER" id="PTHR14058:SF11">
    <property type="entry name" value="AMYLOID BETA PRECURSOR PROTEIN BINDING FAMILY B MEMBER 2"/>
    <property type="match status" value="1"/>
</dbReference>
<feature type="compositionally biased region" description="Low complexity" evidence="3">
    <location>
        <begin position="749"/>
        <end position="758"/>
    </location>
</feature>
<proteinExistence type="predicted"/>
<keyword evidence="7" id="KW-1185">Reference proteome</keyword>
<feature type="compositionally biased region" description="Low complexity" evidence="3">
    <location>
        <begin position="573"/>
        <end position="587"/>
    </location>
</feature>
<dbReference type="PROSITE" id="PS01179">
    <property type="entry name" value="PID"/>
    <property type="match status" value="2"/>
</dbReference>
<evidence type="ECO:0000256" key="3">
    <source>
        <dbReference type="SAM" id="MobiDB-lite"/>
    </source>
</evidence>
<dbReference type="SMART" id="SM00456">
    <property type="entry name" value="WW"/>
    <property type="match status" value="1"/>
</dbReference>
<dbReference type="InterPro" id="IPR006597">
    <property type="entry name" value="Sel1-like"/>
</dbReference>
<organism evidence="6 7">
    <name type="scientific">Pleuronectes platessa</name>
    <name type="common">European plaice</name>
    <dbReference type="NCBI Taxonomy" id="8262"/>
    <lineage>
        <taxon>Eukaryota</taxon>
        <taxon>Metazoa</taxon>
        <taxon>Chordata</taxon>
        <taxon>Craniata</taxon>
        <taxon>Vertebrata</taxon>
        <taxon>Euteleostomi</taxon>
        <taxon>Actinopterygii</taxon>
        <taxon>Neopterygii</taxon>
        <taxon>Teleostei</taxon>
        <taxon>Neoteleostei</taxon>
        <taxon>Acanthomorphata</taxon>
        <taxon>Carangaria</taxon>
        <taxon>Pleuronectiformes</taxon>
        <taxon>Pleuronectoidei</taxon>
        <taxon>Pleuronectidae</taxon>
        <taxon>Pleuronectes</taxon>
    </lineage>
</organism>
<feature type="compositionally biased region" description="Polar residues" evidence="3">
    <location>
        <begin position="489"/>
        <end position="515"/>
    </location>
</feature>
<dbReference type="Gene3D" id="2.30.29.30">
    <property type="entry name" value="Pleckstrin-homology domain (PH domain)/Phosphotyrosine-binding domain (PTB)"/>
    <property type="match status" value="2"/>
</dbReference>
<feature type="compositionally biased region" description="Polar residues" evidence="3">
    <location>
        <begin position="190"/>
        <end position="204"/>
    </location>
</feature>
<dbReference type="InterPro" id="IPR039576">
    <property type="entry name" value="APBB1/2/3"/>
</dbReference>
<dbReference type="SMART" id="SM00671">
    <property type="entry name" value="SEL1"/>
    <property type="match status" value="4"/>
</dbReference>
<dbReference type="GO" id="GO:0005634">
    <property type="term" value="C:nucleus"/>
    <property type="evidence" value="ECO:0007669"/>
    <property type="project" value="TreeGrafter"/>
</dbReference>
<dbReference type="FunFam" id="2.30.29.30:FF:000034">
    <property type="entry name" value="amyloid beta A4 precursor protein-binding family B member 2"/>
    <property type="match status" value="1"/>
</dbReference>
<reference evidence="6" key="1">
    <citation type="submission" date="2020-03" db="EMBL/GenBank/DDBJ databases">
        <authorList>
            <person name="Weist P."/>
        </authorList>
    </citation>
    <scope>NUCLEOTIDE SEQUENCE</scope>
</reference>
<dbReference type="CDD" id="cd01272">
    <property type="entry name" value="PTB1_Fe65"/>
    <property type="match status" value="1"/>
</dbReference>
<dbReference type="Pfam" id="PF08238">
    <property type="entry name" value="Sel1"/>
    <property type="match status" value="4"/>
</dbReference>
<feature type="compositionally biased region" description="Polar residues" evidence="3">
    <location>
        <begin position="1367"/>
        <end position="1379"/>
    </location>
</feature>
<accession>A0A9N7Z6E6</accession>
<feature type="domain" description="PID" evidence="4">
    <location>
        <begin position="1226"/>
        <end position="1348"/>
    </location>
</feature>
<dbReference type="Proteomes" id="UP001153269">
    <property type="component" value="Unassembled WGS sequence"/>
</dbReference>
<feature type="domain" description="PID" evidence="4">
    <location>
        <begin position="1060"/>
        <end position="1201"/>
    </location>
</feature>
<name>A0A9N7Z6E6_PLEPL</name>
<feature type="compositionally biased region" description="Low complexity" evidence="3">
    <location>
        <begin position="160"/>
        <end position="173"/>
    </location>
</feature>
<feature type="region of interest" description="Disordered" evidence="3">
    <location>
        <begin position="158"/>
        <end position="216"/>
    </location>
</feature>
<feature type="region of interest" description="Disordered" evidence="3">
    <location>
        <begin position="923"/>
        <end position="999"/>
    </location>
</feature>
<sequence>MWRVQGLAGRVLHRCHGSSSLRLPQNHHVDDEVFNSSTVLATSRHSSDNSSQNEQDGERRKKQRTFQFGYTELPHYTVLDAVGWGAAAALFVQFCRRIHSKFSPGTEPSPAPGALTAPSSLNKCGYRILLEILSRRDVLPRGSNSLLCLEVVPERQSHDQAAAQSSSGSSSSGTVFNHDSPIPDLEESHLSASHLRQNEASQDNTDAKDANEKDVLSDEERLAGAIQNLRQVGDSSVSVTLNIIGLESAKSENYDQAFTCFLAAAEQGYNKAQFNVAVCYEKGRGVSKDKEKALYYYRQAAAGGHTQAQYRYAKLLLTTRGHQGPEELNTAVDLLEQAAGAGLTKAQLCLASVYCQEPVRDESKSVQYLQMAAENGDETALLFLGNKQAEALLTPPKGRDIKSEDAVLRSIRSAPVFSVADRLLQQPLAALATRVPPATGLHATLPILPHSWSTGSLRRRPEAERSGDLQEIERELCITAVCSQSAMMSVQTPPLSRSGSSPSNVGLANRSSYNQLHGRDVIKESVETGSSSTLPKSRQRYAMTSVRSAMGISDNLSSKNQPVTRGRGLPTKSSSSSALYSSSSSSSLFNATNPKLAKNGANMQRRAESQQLELSRATTEGKIHNDLINNPTSDWVESGKENSQQSLFRRRTKSFLEYHGKGLDLDFNWGNKEEKEEEKKQQPSPEKEQVSPSKERESQKEEKPSSKQTCPEEREEVEPVVEEEEKEEYDPTPTIRQPLLPVVVEAPLSSTSSSSTSSPEWFPDNLHPLQNQAPAQVRGELCGQVQTVARSPAKPPRSSQPRVIKVELHPNNENQFLQQYPPSSPKQARAAERSPPARSRAPPPLPDPEHETGLPKVGLRMDLTPETPSGDEDSSWTTLSQETPSPQTPKETADVWSEGDLPPGWREISDSSEVYFWHIPTGTTQYHRPVASGNQQTSPDSECDTERDPQQESQDSLKPPIERPSSLISDSSVEPVPSPSGSCPSSSSSTPSDDVTSSGPILNAATCTAKELKDYPVYPDPSLKAFEGATLRYASLNLNPPAQLETVDLNNTFPNEEALSFPVRSLGWLEMAEQDLSEGRSSLAVHHCIRQLSYCRRDIRDSAGVWGEGKGMLLVLQDRMLTLVDPDDHSLLHSQPISSIRVWGVGRDHDRDFAYVARDKNTRVLKCHVFRCDTPAAAIATSLHEICSKIMAERKSAKAAAGSSSQTSTDVPLQEFPLPKTELVQKFHVLYLGMTNVSRPIGMDIINGAIEGLLSSSGKDDWTPVILSIADTTVAEEDEEVVMECRVRFLSFMGVGRDVHTFAFIMDTGSQHFQCHIFWCDPNAGFVSEAVQAACVLRYQKCLVARPPSQRAGSSSSPSADSVSRRVTTSVKRSVQSLIDTLKTKKQPSELP</sequence>
<dbReference type="PROSITE" id="PS50020">
    <property type="entry name" value="WW_DOMAIN_2"/>
    <property type="match status" value="1"/>
</dbReference>
<feature type="domain" description="WW" evidence="5">
    <location>
        <begin position="899"/>
        <end position="931"/>
    </location>
</feature>
<feature type="region of interest" description="Disordered" evidence="3">
    <location>
        <begin position="662"/>
        <end position="907"/>
    </location>
</feature>
<dbReference type="GO" id="GO:0001540">
    <property type="term" value="F:amyloid-beta binding"/>
    <property type="evidence" value="ECO:0007669"/>
    <property type="project" value="InterPro"/>
</dbReference>
<keyword evidence="2" id="KW-0677">Repeat</keyword>
<comment type="caution">
    <text evidence="6">The sequence shown here is derived from an EMBL/GenBank/DDBJ whole genome shotgun (WGS) entry which is preliminary data.</text>
</comment>
<evidence type="ECO:0000313" key="7">
    <source>
        <dbReference type="Proteomes" id="UP001153269"/>
    </source>
</evidence>
<feature type="region of interest" description="Disordered" evidence="3">
    <location>
        <begin position="1348"/>
        <end position="1392"/>
    </location>
</feature>
<dbReference type="PANTHER" id="PTHR14058">
    <property type="entry name" value="AMYLOID BETA A4 PRECURSOR PROTEIN-BINDING FAMILY B"/>
    <property type="match status" value="1"/>
</dbReference>
<dbReference type="GO" id="GO:0005737">
    <property type="term" value="C:cytoplasm"/>
    <property type="evidence" value="ECO:0007669"/>
    <property type="project" value="TreeGrafter"/>
</dbReference>
<feature type="compositionally biased region" description="Polar residues" evidence="3">
    <location>
        <begin position="627"/>
        <end position="647"/>
    </location>
</feature>
<dbReference type="PROSITE" id="PS01159">
    <property type="entry name" value="WW_DOMAIN_1"/>
    <property type="match status" value="1"/>
</dbReference>
<dbReference type="CDD" id="cd00201">
    <property type="entry name" value="WW"/>
    <property type="match status" value="1"/>
</dbReference>
<dbReference type="InterPro" id="IPR001202">
    <property type="entry name" value="WW_dom"/>
</dbReference>
<feature type="compositionally biased region" description="Polar residues" evidence="3">
    <location>
        <begin position="554"/>
        <end position="563"/>
    </location>
</feature>
<feature type="compositionally biased region" description="Low complexity" evidence="3">
    <location>
        <begin position="1348"/>
        <end position="1366"/>
    </location>
</feature>
<feature type="region of interest" description="Disordered" evidence="3">
    <location>
        <begin position="548"/>
        <end position="595"/>
    </location>
</feature>
<feature type="region of interest" description="Disordered" evidence="3">
    <location>
        <begin position="41"/>
        <end position="62"/>
    </location>
</feature>